<dbReference type="Proteomes" id="UP000253970">
    <property type="component" value="Unassembled WGS sequence"/>
</dbReference>
<dbReference type="EMBL" id="PPTX01000013">
    <property type="protein sequence ID" value="RDB79007.1"/>
    <property type="molecule type" value="Genomic_DNA"/>
</dbReference>
<evidence type="ECO:0000313" key="4">
    <source>
        <dbReference type="EMBL" id="RDB79007.1"/>
    </source>
</evidence>
<dbReference type="GO" id="GO:0016740">
    <property type="term" value="F:transferase activity"/>
    <property type="evidence" value="ECO:0007669"/>
    <property type="project" value="UniProtKB-KW"/>
</dbReference>
<dbReference type="Proteomes" id="UP000253857">
    <property type="component" value="Unassembled WGS sequence"/>
</dbReference>
<dbReference type="InterPro" id="IPR050509">
    <property type="entry name" value="CoA-transferase_III"/>
</dbReference>
<dbReference type="PANTHER" id="PTHR48228:SF6">
    <property type="entry name" value="L-CARNITINE COA-TRANSFERASE"/>
    <property type="match status" value="1"/>
</dbReference>
<dbReference type="EMBL" id="PPTU01000007">
    <property type="protein sequence ID" value="RDB71275.1"/>
    <property type="molecule type" value="Genomic_DNA"/>
</dbReference>
<organism evidence="3 8">
    <name type="scientific">Eggerthella lenta</name>
    <name type="common">Eubacterium lentum</name>
    <dbReference type="NCBI Taxonomy" id="84112"/>
    <lineage>
        <taxon>Bacteria</taxon>
        <taxon>Bacillati</taxon>
        <taxon>Actinomycetota</taxon>
        <taxon>Coriobacteriia</taxon>
        <taxon>Eggerthellales</taxon>
        <taxon>Eggerthellaceae</taxon>
        <taxon>Eggerthella</taxon>
    </lineage>
</organism>
<dbReference type="Gene3D" id="3.30.1540.10">
    <property type="entry name" value="formyl-coa transferase, domain 3"/>
    <property type="match status" value="1"/>
</dbReference>
<dbReference type="AlphaFoldDB" id="A0A369MH28"/>
<dbReference type="InterPro" id="IPR003673">
    <property type="entry name" value="CoA-Trfase_fam_III"/>
</dbReference>
<dbReference type="Proteomes" id="UP000253752">
    <property type="component" value="Unassembled WGS sequence"/>
</dbReference>
<comment type="similarity">
    <text evidence="1">Belongs to the CoA-transferase III family.</text>
</comment>
<proteinExistence type="inferred from homology"/>
<evidence type="ECO:0000256" key="2">
    <source>
        <dbReference type="ARBA" id="ARBA00022679"/>
    </source>
</evidence>
<dbReference type="Pfam" id="PF02515">
    <property type="entry name" value="CoA_transf_3"/>
    <property type="match status" value="1"/>
</dbReference>
<evidence type="ECO:0000313" key="5">
    <source>
        <dbReference type="EMBL" id="RDB83316.1"/>
    </source>
</evidence>
<evidence type="ECO:0000313" key="3">
    <source>
        <dbReference type="EMBL" id="RDB71275.1"/>
    </source>
</evidence>
<protein>
    <submittedName>
        <fullName evidence="3">Carnitine dehydratase</fullName>
    </submittedName>
</protein>
<name>A0A369MH28_EGGLN</name>
<dbReference type="RefSeq" id="WP_009305248.1">
    <property type="nucleotide sequence ID" value="NZ_CACRTT010000010.1"/>
</dbReference>
<evidence type="ECO:0000313" key="7">
    <source>
        <dbReference type="Proteomes" id="UP000253857"/>
    </source>
</evidence>
<dbReference type="PANTHER" id="PTHR48228">
    <property type="entry name" value="SUCCINYL-COA--D-CITRAMALATE COA-TRANSFERASE"/>
    <property type="match status" value="1"/>
</dbReference>
<reference evidence="6 7" key="1">
    <citation type="journal article" date="2018" name="Elife">
        <title>Discovery and characterization of a prevalent human gut bacterial enzyme sufficient for the inactivation of a family of plant toxins.</title>
        <authorList>
            <person name="Koppel N."/>
            <person name="Bisanz J.E."/>
            <person name="Pandelia M.E."/>
            <person name="Turnbaugh P.J."/>
            <person name="Balskus E.P."/>
        </authorList>
    </citation>
    <scope>NUCLEOTIDE SEQUENCE [LARGE SCALE GENOMIC DNA]</scope>
    <source>
        <strain evidence="5 7">FAA1-1-60AUCSF</strain>
        <strain evidence="4 6">MR1 #12</strain>
        <strain evidence="3 8">W1 BHI 6</strain>
    </source>
</reference>
<dbReference type="InterPro" id="IPR023606">
    <property type="entry name" value="CoA-Trfase_III_dom_1_sf"/>
</dbReference>
<dbReference type="SUPFAM" id="SSF89796">
    <property type="entry name" value="CoA-transferase family III (CaiB/BaiF)"/>
    <property type="match status" value="1"/>
</dbReference>
<accession>A0A369MH28</accession>
<dbReference type="EMBL" id="PPTY01000025">
    <property type="protein sequence ID" value="RDB83316.1"/>
    <property type="molecule type" value="Genomic_DNA"/>
</dbReference>
<dbReference type="InterPro" id="IPR044855">
    <property type="entry name" value="CoA-Trfase_III_dom3_sf"/>
</dbReference>
<dbReference type="Gene3D" id="3.40.50.10540">
    <property type="entry name" value="Crotonobetainyl-coa:carnitine coa-transferase, domain 1"/>
    <property type="match status" value="1"/>
</dbReference>
<evidence type="ECO:0000256" key="1">
    <source>
        <dbReference type="ARBA" id="ARBA00008383"/>
    </source>
</evidence>
<keyword evidence="2" id="KW-0808">Transferase</keyword>
<comment type="caution">
    <text evidence="3">The sequence shown here is derived from an EMBL/GenBank/DDBJ whole genome shotgun (WGS) entry which is preliminary data.</text>
</comment>
<evidence type="ECO:0000313" key="8">
    <source>
        <dbReference type="Proteomes" id="UP000253970"/>
    </source>
</evidence>
<sequence>MKSSDRPKFGNLQNLKVLNAGAVIAAPFVCELFAEQGADVIELESTVAPDMYRMYGDAWSVDRRNQRMITLNIPSPEGKEILLQMVKWADVLVESSKGGTWEKWGLTDEVLWEANPALVILHISGFGNWGDPDYVRKASFDPIGQAFSGYSNLNGFPDSPPSVTKPFTGDFMTGLMGAWATLAAVIRARETGEGESIDCCQFEALVRLQGATLSDGINHGIQPMRIGNEDLVGACAGAQKCKDGYCQVAVGGAGPVKKLVEFFGFADDPDFQPLGTYPSITRKPGCKSLDEPLPDRAAKFRAALDSWCEKHTVEEVNRIFGQMGVAVSPHMTYEMMLNDPHYQAREVFVDCYDEITQKTVKQVNMIPRFKKHPGKIVRGGAKYDADTQDVLEEFGYSEKEIELLYEKGVLRKGE</sequence>
<evidence type="ECO:0000313" key="6">
    <source>
        <dbReference type="Proteomes" id="UP000253752"/>
    </source>
</evidence>
<gene>
    <name evidence="5" type="ORF">C1871_11960</name>
    <name evidence="4" type="ORF">C1872_09230</name>
    <name evidence="3" type="ORF">C1875_06215</name>
</gene>